<feature type="compositionally biased region" description="Polar residues" evidence="1">
    <location>
        <begin position="120"/>
        <end position="129"/>
    </location>
</feature>
<organism evidence="2 3">
    <name type="scientific">Streptomyces botrytidirepellens</name>
    <dbReference type="NCBI Taxonomy" id="2486417"/>
    <lineage>
        <taxon>Bacteria</taxon>
        <taxon>Bacillati</taxon>
        <taxon>Actinomycetota</taxon>
        <taxon>Actinomycetes</taxon>
        <taxon>Kitasatosporales</taxon>
        <taxon>Streptomycetaceae</taxon>
        <taxon>Streptomyces</taxon>
    </lineage>
</organism>
<keyword evidence="3" id="KW-1185">Reference proteome</keyword>
<reference evidence="2 3" key="1">
    <citation type="submission" date="2018-11" db="EMBL/GenBank/DDBJ databases">
        <title>The Potential of Streptomyces as Biocontrol Agents against the Tomato grey mould, Botrytis cinerea (Gray mold) Frontiers in Microbiology.</title>
        <authorList>
            <person name="Li D."/>
        </authorList>
    </citation>
    <scope>NUCLEOTIDE SEQUENCE [LARGE SCALE GENOMIC DNA]</scope>
    <source>
        <strain evidence="2 3">NEAU-LD23</strain>
    </source>
</reference>
<accession>A0A3M8WAE6</accession>
<protein>
    <submittedName>
        <fullName evidence="2">Uncharacterized protein</fullName>
    </submittedName>
</protein>
<feature type="region of interest" description="Disordered" evidence="1">
    <location>
        <begin position="106"/>
        <end position="129"/>
    </location>
</feature>
<dbReference type="AlphaFoldDB" id="A0A3M8WAE6"/>
<sequence length="129" mass="14537">MHSRHTSRYPFAETDIPESVRAALAEAARQEHVSLSFASGWHLQSVLEPALEAEARNLTDPGVAADLARFTTSFVTQALEWHDLRRPLRDPMPGSAYVQMALRLGYGPPAHRPRDDRSTRYWTSSRGPR</sequence>
<dbReference type="InterPro" id="IPR000415">
    <property type="entry name" value="Nitroreductase-like"/>
</dbReference>
<evidence type="ECO:0000313" key="2">
    <source>
        <dbReference type="EMBL" id="RNG26490.1"/>
    </source>
</evidence>
<dbReference type="EMBL" id="RIBZ01000187">
    <property type="protein sequence ID" value="RNG26490.1"/>
    <property type="molecule type" value="Genomic_DNA"/>
</dbReference>
<dbReference type="Proteomes" id="UP000275401">
    <property type="component" value="Unassembled WGS sequence"/>
</dbReference>
<dbReference type="RefSeq" id="WP_123100402.1">
    <property type="nucleotide sequence ID" value="NZ_RIBZ01000187.1"/>
</dbReference>
<name>A0A3M8WAE6_9ACTN</name>
<dbReference type="Gene3D" id="3.40.109.10">
    <property type="entry name" value="NADH Oxidase"/>
    <property type="match status" value="2"/>
</dbReference>
<proteinExistence type="predicted"/>
<evidence type="ECO:0000313" key="3">
    <source>
        <dbReference type="Proteomes" id="UP000275401"/>
    </source>
</evidence>
<gene>
    <name evidence="2" type="ORF">EEJ42_14735</name>
</gene>
<comment type="caution">
    <text evidence="2">The sequence shown here is derived from an EMBL/GenBank/DDBJ whole genome shotgun (WGS) entry which is preliminary data.</text>
</comment>
<dbReference type="GO" id="GO:0016491">
    <property type="term" value="F:oxidoreductase activity"/>
    <property type="evidence" value="ECO:0007669"/>
    <property type="project" value="InterPro"/>
</dbReference>
<evidence type="ECO:0000256" key="1">
    <source>
        <dbReference type="SAM" id="MobiDB-lite"/>
    </source>
</evidence>